<accession>A0A0P8YFA9</accession>
<comment type="catalytic activity">
    <reaction evidence="9">
        <text>dihydrourocanate + A = urocanate + AH2</text>
        <dbReference type="Rhea" id="RHEA:36059"/>
        <dbReference type="ChEBI" id="CHEBI:13193"/>
        <dbReference type="ChEBI" id="CHEBI:17499"/>
        <dbReference type="ChEBI" id="CHEBI:27247"/>
        <dbReference type="ChEBI" id="CHEBI:72991"/>
        <dbReference type="EC" id="1.3.99.33"/>
    </reaction>
</comment>
<keyword evidence="10" id="KW-0732">Signal</keyword>
<comment type="cofactor">
    <cofactor evidence="1">
        <name>FMN</name>
        <dbReference type="ChEBI" id="CHEBI:58210"/>
    </cofactor>
</comment>
<dbReference type="GO" id="GO:0010181">
    <property type="term" value="F:FMN binding"/>
    <property type="evidence" value="ECO:0007669"/>
    <property type="project" value="InterPro"/>
</dbReference>
<dbReference type="InterPro" id="IPR050315">
    <property type="entry name" value="FAD-oxidoreductase_2"/>
</dbReference>
<dbReference type="AlphaFoldDB" id="A0A0P8YFA9"/>
<dbReference type="STRING" id="36849.OXPF_05920"/>
<evidence type="ECO:0000256" key="5">
    <source>
        <dbReference type="ARBA" id="ARBA00015872"/>
    </source>
</evidence>
<dbReference type="GO" id="GO:0016020">
    <property type="term" value="C:membrane"/>
    <property type="evidence" value="ECO:0007669"/>
    <property type="project" value="InterPro"/>
</dbReference>
<keyword evidence="13" id="KW-1185">Reference proteome</keyword>
<sequence>MKKVTKLLTLLLTISMLFGIVGCAGNTSSTGGTYKAGTYTATAKGNNGDVKVSVTFSGEKITEVKLDEHRETPGIGDTAFNTISAKIVEGQTLNVDTVSGATNSSNAILEAVKNCVEQAGGDVNALMTQANSEPTKTEQIKSEQTDILVIGAGAAGLTASYFARTAGKNVILLEKRAFTGGNSALAGKFDLGGSKFQEKMGVDFSAEDHYESVAHEVGVEIGKTADEEYIRNFTSKGGAYLDWLVDEIKIPAGKVTNGKEIYSADGSGIKLTAEAMTMLTDAVKKIGVDLRLENAATKLVTKDGKVVGAEVKGPNGTYTINASAIIMTSGGFAASKELLEKYAPTWAGTPTSNTSATTGDGIIMAQEVGAVLSNMESFTLNPTFYDNNGTTISVSGVRYNGGILVDTKGKRFANELGDYTKAALAELALPEKGAFGIMDSKGLGTKAEYCVQADTIEELAAKIGVDPKGLAETIAKYHDAYDKKAEDEFGREDMRSRLDTAPYYAIKVFPGIHNTHGGITVNTRAQALGTTGKPIPGLYAAGDVADVKLYGAEALTAAGVYGRIAAESAITDIK</sequence>
<comment type="similarity">
    <text evidence="3">Belongs to the FAD-dependent oxidoreductase 2 family. FRD/SDH subfamily.</text>
</comment>
<dbReference type="InterPro" id="IPR003953">
    <property type="entry name" value="FAD-dep_OxRdtase_2_FAD-bd"/>
</dbReference>
<dbReference type="SMART" id="SM00900">
    <property type="entry name" value="FMN_bind"/>
    <property type="match status" value="1"/>
</dbReference>
<evidence type="ECO:0000256" key="7">
    <source>
        <dbReference type="ARBA" id="ARBA00022827"/>
    </source>
</evidence>
<proteinExistence type="inferred from homology"/>
<dbReference type="Gene3D" id="3.90.700.10">
    <property type="entry name" value="Succinate dehydrogenase/fumarate reductase flavoprotein, catalytic domain"/>
    <property type="match status" value="1"/>
</dbReference>
<feature type="signal peptide" evidence="10">
    <location>
        <begin position="1"/>
        <end position="24"/>
    </location>
</feature>
<comment type="caution">
    <text evidence="12">The sequence shown here is derived from an EMBL/GenBank/DDBJ whole genome shotgun (WGS) entry which is preliminary data.</text>
</comment>
<feature type="domain" description="FMN-binding" evidence="11">
    <location>
        <begin position="45"/>
        <end position="119"/>
    </location>
</feature>
<dbReference type="Proteomes" id="UP000050326">
    <property type="component" value="Unassembled WGS sequence"/>
</dbReference>
<dbReference type="InterPro" id="IPR036188">
    <property type="entry name" value="FAD/NAD-bd_sf"/>
</dbReference>
<evidence type="ECO:0000256" key="6">
    <source>
        <dbReference type="ARBA" id="ARBA00022630"/>
    </source>
</evidence>
<dbReference type="SUPFAM" id="SSF56425">
    <property type="entry name" value="Succinate dehydrogenase/fumarate reductase flavoprotein, catalytic domain"/>
    <property type="match status" value="1"/>
</dbReference>
<evidence type="ECO:0000313" key="12">
    <source>
        <dbReference type="EMBL" id="KPU45803.1"/>
    </source>
</evidence>
<dbReference type="Gene3D" id="3.50.50.60">
    <property type="entry name" value="FAD/NAD(P)-binding domain"/>
    <property type="match status" value="1"/>
</dbReference>
<evidence type="ECO:0000256" key="10">
    <source>
        <dbReference type="SAM" id="SignalP"/>
    </source>
</evidence>
<feature type="chain" id="PRO_5038333931" description="Urocanate reductase" evidence="10">
    <location>
        <begin position="25"/>
        <end position="574"/>
    </location>
</feature>
<dbReference type="Pfam" id="PF04205">
    <property type="entry name" value="FMN_bind"/>
    <property type="match status" value="1"/>
</dbReference>
<keyword evidence="6" id="KW-0285">Flavoprotein</keyword>
<name>A0A0P8YFA9_9CLOT</name>
<evidence type="ECO:0000256" key="8">
    <source>
        <dbReference type="ARBA" id="ARBA00023002"/>
    </source>
</evidence>
<organism evidence="12 13">
    <name type="scientific">Oxobacter pfennigii</name>
    <dbReference type="NCBI Taxonomy" id="36849"/>
    <lineage>
        <taxon>Bacteria</taxon>
        <taxon>Bacillati</taxon>
        <taxon>Bacillota</taxon>
        <taxon>Clostridia</taxon>
        <taxon>Eubacteriales</taxon>
        <taxon>Clostridiaceae</taxon>
        <taxon>Oxobacter</taxon>
    </lineage>
</organism>
<dbReference type="SUPFAM" id="SSF51905">
    <property type="entry name" value="FAD/NAD(P)-binding domain"/>
    <property type="match status" value="1"/>
</dbReference>
<dbReference type="EC" id="1.3.99.33" evidence="4"/>
<dbReference type="PROSITE" id="PS51257">
    <property type="entry name" value="PROKAR_LIPOPROTEIN"/>
    <property type="match status" value="1"/>
</dbReference>
<evidence type="ECO:0000256" key="2">
    <source>
        <dbReference type="ARBA" id="ARBA00001974"/>
    </source>
</evidence>
<comment type="cofactor">
    <cofactor evidence="2">
        <name>FAD</name>
        <dbReference type="ChEBI" id="CHEBI:57692"/>
    </cofactor>
</comment>
<evidence type="ECO:0000256" key="1">
    <source>
        <dbReference type="ARBA" id="ARBA00001917"/>
    </source>
</evidence>
<evidence type="ECO:0000259" key="11">
    <source>
        <dbReference type="SMART" id="SM00900"/>
    </source>
</evidence>
<dbReference type="InterPro" id="IPR007329">
    <property type="entry name" value="FMN-bd"/>
</dbReference>
<dbReference type="PANTHER" id="PTHR43400">
    <property type="entry name" value="FUMARATE REDUCTASE"/>
    <property type="match status" value="1"/>
</dbReference>
<gene>
    <name evidence="12" type="primary">ifcA_1</name>
    <name evidence="12" type="ORF">OXPF_05920</name>
</gene>
<dbReference type="GO" id="GO:0033765">
    <property type="term" value="F:steroid dehydrogenase activity, acting on the CH-CH group of donors"/>
    <property type="evidence" value="ECO:0007669"/>
    <property type="project" value="UniProtKB-ARBA"/>
</dbReference>
<dbReference type="Pfam" id="PF00890">
    <property type="entry name" value="FAD_binding_2"/>
    <property type="match status" value="1"/>
</dbReference>
<reference evidence="12 13" key="1">
    <citation type="submission" date="2015-09" db="EMBL/GenBank/DDBJ databases">
        <title>Genome sequence of Oxobacter pfennigii DSM 3222.</title>
        <authorList>
            <person name="Poehlein A."/>
            <person name="Bengelsdorf F.R."/>
            <person name="Schiel-Bengelsdorf B."/>
            <person name="Duerre P."/>
            <person name="Daniel R."/>
        </authorList>
    </citation>
    <scope>NUCLEOTIDE SEQUENCE [LARGE SCALE GENOMIC DNA]</scope>
    <source>
        <strain evidence="12 13">DSM 3222</strain>
    </source>
</reference>
<dbReference type="PATRIC" id="fig|36849.3.peg.633"/>
<keyword evidence="7" id="KW-0274">FAD</keyword>
<dbReference type="EMBL" id="LKET01000019">
    <property type="protein sequence ID" value="KPU45803.1"/>
    <property type="molecule type" value="Genomic_DNA"/>
</dbReference>
<dbReference type="InterPro" id="IPR027477">
    <property type="entry name" value="Succ_DH/fumarate_Rdtase_cat_sf"/>
</dbReference>
<keyword evidence="8 12" id="KW-0560">Oxidoreductase</keyword>
<evidence type="ECO:0000256" key="9">
    <source>
        <dbReference type="ARBA" id="ARBA00049922"/>
    </source>
</evidence>
<dbReference type="PANTHER" id="PTHR43400:SF7">
    <property type="entry name" value="FAD-DEPENDENT OXIDOREDUCTASE 2 FAD BINDING DOMAIN-CONTAINING PROTEIN"/>
    <property type="match status" value="1"/>
</dbReference>
<dbReference type="PRINTS" id="PR00368">
    <property type="entry name" value="FADPNR"/>
</dbReference>
<evidence type="ECO:0000256" key="4">
    <source>
        <dbReference type="ARBA" id="ARBA00013137"/>
    </source>
</evidence>
<protein>
    <recommendedName>
        <fullName evidence="5">Urocanate reductase</fullName>
        <ecNumber evidence="4">1.3.99.33</ecNumber>
    </recommendedName>
</protein>
<dbReference type="Gene3D" id="3.90.1010.20">
    <property type="match status" value="1"/>
</dbReference>
<evidence type="ECO:0000313" key="13">
    <source>
        <dbReference type="Proteomes" id="UP000050326"/>
    </source>
</evidence>
<evidence type="ECO:0000256" key="3">
    <source>
        <dbReference type="ARBA" id="ARBA00008040"/>
    </source>
</evidence>